<dbReference type="GO" id="GO:0051536">
    <property type="term" value="F:iron-sulfur cluster binding"/>
    <property type="evidence" value="ECO:0007669"/>
    <property type="project" value="UniProtKB-KW"/>
</dbReference>
<organism evidence="5 6">
    <name type="scientific">Candidatus Desulfacyla euxinica</name>
    <dbReference type="NCBI Taxonomy" id="2841693"/>
    <lineage>
        <taxon>Bacteria</taxon>
        <taxon>Deltaproteobacteria</taxon>
        <taxon>Candidatus Desulfacyla</taxon>
    </lineage>
</organism>
<dbReference type="PROSITE" id="PS00198">
    <property type="entry name" value="4FE4S_FER_1"/>
    <property type="match status" value="1"/>
</dbReference>
<name>A0A8J6N447_9DELT</name>
<keyword evidence="2" id="KW-0408">Iron</keyword>
<evidence type="ECO:0000256" key="1">
    <source>
        <dbReference type="ARBA" id="ARBA00022723"/>
    </source>
</evidence>
<accession>A0A8J6N447</accession>
<sequence length="262" mass="29085">NDDEKTRRLAHLTNKYFYPVYGHEFGDYPTTGLRAIPINRTIEDPRRVSPYEDVVQIIERESYFCVAHCPCRQRKNLDPVALSCDHETSNCLHFGRLARYMVQQGMGREIGREETLEILGAAADAGLVHAVSTHLRAPDSICNCCSCCCIYVQSANVLGAHGHQRSNYVAGAVVQTCKGCGLCQERCPMNAIELQSSPDAENKRGEAAVVDPELCIGCGVCAHKCPTQSIRLARRSGDEYFPVTEREMAEQMAVERGINPFD</sequence>
<dbReference type="AlphaFoldDB" id="A0A8J6N447"/>
<proteinExistence type="predicted"/>
<dbReference type="PROSITE" id="PS51379">
    <property type="entry name" value="4FE4S_FER_2"/>
    <property type="match status" value="2"/>
</dbReference>
<dbReference type="InterPro" id="IPR017896">
    <property type="entry name" value="4Fe4S_Fe-S-bd"/>
</dbReference>
<comment type="caution">
    <text evidence="5">The sequence shown here is derived from an EMBL/GenBank/DDBJ whole genome shotgun (WGS) entry which is preliminary data.</text>
</comment>
<dbReference type="EMBL" id="JACNJD010000392">
    <property type="protein sequence ID" value="MBC8179478.1"/>
    <property type="molecule type" value="Genomic_DNA"/>
</dbReference>
<evidence type="ECO:0000256" key="3">
    <source>
        <dbReference type="ARBA" id="ARBA00023014"/>
    </source>
</evidence>
<evidence type="ECO:0000259" key="4">
    <source>
        <dbReference type="PROSITE" id="PS51379"/>
    </source>
</evidence>
<feature type="domain" description="4Fe-4S ferredoxin-type" evidence="4">
    <location>
        <begin position="168"/>
        <end position="197"/>
    </location>
</feature>
<feature type="non-terminal residue" evidence="5">
    <location>
        <position position="1"/>
    </location>
</feature>
<gene>
    <name evidence="5" type="ORF">H8E19_18900</name>
</gene>
<keyword evidence="1" id="KW-0479">Metal-binding</keyword>
<dbReference type="Pfam" id="PF12838">
    <property type="entry name" value="Fer4_7"/>
    <property type="match status" value="1"/>
</dbReference>
<dbReference type="InterPro" id="IPR017900">
    <property type="entry name" value="4Fe4S_Fe_S_CS"/>
</dbReference>
<dbReference type="SUPFAM" id="SSF54862">
    <property type="entry name" value="4Fe-4S ferredoxins"/>
    <property type="match status" value="1"/>
</dbReference>
<dbReference type="GO" id="GO:0046872">
    <property type="term" value="F:metal ion binding"/>
    <property type="evidence" value="ECO:0007669"/>
    <property type="project" value="UniProtKB-KW"/>
</dbReference>
<feature type="domain" description="4Fe-4S ferredoxin-type" evidence="4">
    <location>
        <begin position="206"/>
        <end position="235"/>
    </location>
</feature>
<reference evidence="5 6" key="1">
    <citation type="submission" date="2020-08" db="EMBL/GenBank/DDBJ databases">
        <title>Bridging the membrane lipid divide: bacteria of the FCB group superphylum have the potential to synthesize archaeal ether lipids.</title>
        <authorList>
            <person name="Villanueva L."/>
            <person name="Von Meijenfeldt F.A.B."/>
            <person name="Westbye A.B."/>
            <person name="Yadav S."/>
            <person name="Hopmans E.C."/>
            <person name="Dutilh B.E."/>
            <person name="Sinninghe Damste J.S."/>
        </authorList>
    </citation>
    <scope>NUCLEOTIDE SEQUENCE [LARGE SCALE GENOMIC DNA]</scope>
    <source>
        <strain evidence="5">NIOZ-UU27</strain>
    </source>
</reference>
<keyword evidence="3" id="KW-0411">Iron-sulfur</keyword>
<dbReference type="Proteomes" id="UP000650524">
    <property type="component" value="Unassembled WGS sequence"/>
</dbReference>
<evidence type="ECO:0000256" key="2">
    <source>
        <dbReference type="ARBA" id="ARBA00023004"/>
    </source>
</evidence>
<protein>
    <submittedName>
        <fullName evidence="5">4Fe-4S binding protein</fullName>
    </submittedName>
</protein>
<evidence type="ECO:0000313" key="5">
    <source>
        <dbReference type="EMBL" id="MBC8179478.1"/>
    </source>
</evidence>
<evidence type="ECO:0000313" key="6">
    <source>
        <dbReference type="Proteomes" id="UP000650524"/>
    </source>
</evidence>
<dbReference type="Gene3D" id="3.30.70.20">
    <property type="match status" value="1"/>
</dbReference>